<protein>
    <recommendedName>
        <fullName evidence="3">2'-5' RNA ligase family protein</fullName>
    </recommendedName>
</protein>
<comment type="caution">
    <text evidence="1">The sequence shown here is derived from an EMBL/GenBank/DDBJ whole genome shotgun (WGS) entry which is preliminary data.</text>
</comment>
<dbReference type="EMBL" id="BAAASZ010000024">
    <property type="protein sequence ID" value="GAA2447638.1"/>
    <property type="molecule type" value="Genomic_DNA"/>
</dbReference>
<name>A0ABP5X7I2_9ACTN</name>
<dbReference type="SUPFAM" id="SSF55144">
    <property type="entry name" value="LigT-like"/>
    <property type="match status" value="1"/>
</dbReference>
<gene>
    <name evidence="1" type="ORF">GCM10010405_33830</name>
</gene>
<dbReference type="Pfam" id="PF13563">
    <property type="entry name" value="2_5_RNA_ligase2"/>
    <property type="match status" value="1"/>
</dbReference>
<dbReference type="Gene3D" id="3.90.1140.10">
    <property type="entry name" value="Cyclic phosphodiesterase"/>
    <property type="match status" value="1"/>
</dbReference>
<evidence type="ECO:0008006" key="3">
    <source>
        <dbReference type="Google" id="ProtNLM"/>
    </source>
</evidence>
<organism evidence="1 2">
    <name type="scientific">Streptomyces macrosporus</name>
    <dbReference type="NCBI Taxonomy" id="44032"/>
    <lineage>
        <taxon>Bacteria</taxon>
        <taxon>Bacillati</taxon>
        <taxon>Actinomycetota</taxon>
        <taxon>Actinomycetes</taxon>
        <taxon>Kitasatosporales</taxon>
        <taxon>Streptomycetaceae</taxon>
        <taxon>Streptomyces</taxon>
    </lineage>
</organism>
<evidence type="ECO:0000313" key="2">
    <source>
        <dbReference type="Proteomes" id="UP001501638"/>
    </source>
</evidence>
<keyword evidence="2" id="KW-1185">Reference proteome</keyword>
<dbReference type="InterPro" id="IPR009097">
    <property type="entry name" value="Cyclic_Pdiesterase"/>
</dbReference>
<evidence type="ECO:0000313" key="1">
    <source>
        <dbReference type="EMBL" id="GAA2447638.1"/>
    </source>
</evidence>
<sequence>MRTVELLPDDATDRAVRRAWRHLADAGLPSQAGHPHPTNRPHLTLATGEALPDAVRARVVEVLEAALPVRIRLEGLVRFPGRVRVLAWAVRPDPELLFLHGEVWRTLAGSPGVGRTNPLHAPGRWVPHVTLGRARRAAWDLPDADLLPAPLRGPLPGLLVAARGYDSATRTTESLVPPAGGPA</sequence>
<dbReference type="RefSeq" id="WP_344323696.1">
    <property type="nucleotide sequence ID" value="NZ_BAAASZ010000024.1"/>
</dbReference>
<reference evidence="2" key="1">
    <citation type="journal article" date="2019" name="Int. J. Syst. Evol. Microbiol.">
        <title>The Global Catalogue of Microorganisms (GCM) 10K type strain sequencing project: providing services to taxonomists for standard genome sequencing and annotation.</title>
        <authorList>
            <consortium name="The Broad Institute Genomics Platform"/>
            <consortium name="The Broad Institute Genome Sequencing Center for Infectious Disease"/>
            <person name="Wu L."/>
            <person name="Ma J."/>
        </authorList>
    </citation>
    <scope>NUCLEOTIDE SEQUENCE [LARGE SCALE GENOMIC DNA]</scope>
    <source>
        <strain evidence="2">JCM 6305</strain>
    </source>
</reference>
<dbReference type="Proteomes" id="UP001501638">
    <property type="component" value="Unassembled WGS sequence"/>
</dbReference>
<accession>A0ABP5X7I2</accession>
<proteinExistence type="predicted"/>